<reference evidence="1" key="1">
    <citation type="submission" date="2009-10" db="EMBL/GenBank/DDBJ databases">
        <title>Diversity of trophic interactions inside an arsenic-rich microbial ecosystem.</title>
        <authorList>
            <person name="Bertin P.N."/>
            <person name="Heinrich-Salmeron A."/>
            <person name="Pelletier E."/>
            <person name="Goulhen-Chollet F."/>
            <person name="Arsene-Ploetze F."/>
            <person name="Gallien S."/>
            <person name="Calteau A."/>
            <person name="Vallenet D."/>
            <person name="Casiot C."/>
            <person name="Chane-Woon-Ming B."/>
            <person name="Giloteaux L."/>
            <person name="Barakat M."/>
            <person name="Bonnefoy V."/>
            <person name="Bruneel O."/>
            <person name="Chandler M."/>
            <person name="Cleiss J."/>
            <person name="Duran R."/>
            <person name="Elbaz-Poulichet F."/>
            <person name="Fonknechten N."/>
            <person name="Lauga B."/>
            <person name="Mornico D."/>
            <person name="Ortet P."/>
            <person name="Schaeffer C."/>
            <person name="Siguier P."/>
            <person name="Alexander Thil Smith A."/>
            <person name="Van Dorsselaer A."/>
            <person name="Weissenbach J."/>
            <person name="Medigue C."/>
            <person name="Le Paslier D."/>
        </authorList>
    </citation>
    <scope>NUCLEOTIDE SEQUENCE</scope>
</reference>
<sequence>MCALGGNSTQVALRFLSFYRTVVGGLNSGMEFSLDESARLVRERLCSRHTGRSRVRWRLDWTYTEWPEGLLIG</sequence>
<dbReference type="EMBL" id="CABN01000029">
    <property type="protein sequence ID" value="CBH99562.1"/>
    <property type="molecule type" value="Genomic_DNA"/>
</dbReference>
<protein>
    <submittedName>
        <fullName evidence="1">Uncharacterized protein</fullName>
    </submittedName>
</protein>
<name>E6PXA3_9ZZZZ</name>
<comment type="caution">
    <text evidence="1">The sequence shown here is derived from an EMBL/GenBank/DDBJ whole genome shotgun (WGS) entry which is preliminary data.</text>
</comment>
<gene>
    <name evidence="1" type="ORF">CARN3_0495</name>
</gene>
<evidence type="ECO:0000313" key="1">
    <source>
        <dbReference type="EMBL" id="CBH99562.1"/>
    </source>
</evidence>
<dbReference type="AlphaFoldDB" id="E6PXA3"/>
<proteinExistence type="predicted"/>
<accession>E6PXA3</accession>
<organism evidence="1">
    <name type="scientific">mine drainage metagenome</name>
    <dbReference type="NCBI Taxonomy" id="410659"/>
    <lineage>
        <taxon>unclassified sequences</taxon>
        <taxon>metagenomes</taxon>
        <taxon>ecological metagenomes</taxon>
    </lineage>
</organism>